<protein>
    <submittedName>
        <fullName evidence="6">Capsid protein</fullName>
    </submittedName>
</protein>
<evidence type="ECO:0000256" key="2">
    <source>
        <dbReference type="ARBA" id="ARBA00022561"/>
    </source>
</evidence>
<evidence type="ECO:0000256" key="1">
    <source>
        <dbReference type="ARBA" id="ARBA00004328"/>
    </source>
</evidence>
<dbReference type="InterPro" id="IPR029053">
    <property type="entry name" value="Viral_coat"/>
</dbReference>
<organism evidence="6">
    <name type="scientific">Coleura bat astrovirus</name>
    <dbReference type="NCBI Taxonomy" id="3141863"/>
    <lineage>
        <taxon>Viruses</taxon>
        <taxon>Riboviria</taxon>
        <taxon>Orthornavirae</taxon>
        <taxon>Pisuviricota</taxon>
        <taxon>Stelpaviricetes</taxon>
        <taxon>Stellavirales</taxon>
        <taxon>Astroviridae</taxon>
    </lineage>
</organism>
<evidence type="ECO:0000256" key="3">
    <source>
        <dbReference type="ARBA" id="ARBA00022844"/>
    </source>
</evidence>
<feature type="compositionally biased region" description="Basic residues" evidence="4">
    <location>
        <begin position="25"/>
        <end position="39"/>
    </location>
</feature>
<sequence>MMADSQKEVKKEIKKEVKKEVQKENKKKQYQKKKSKNKSWKKEKAEIRKDVKKEVKKENQGPKPKFRVNVTATLGYIDGSKEHGPETKIAVYLHPSLCKGPDEETAFGPLQAAAAQHGMWRVSKLKLTLTPLVGSSAVSGTIVRASLNMTSGPGSTSWGGLGARKHRDFQAGRAGAFILTRRDTAGPRSGGWWITDTNVEGNQSSGPVLEMHTLGQTMSTYKDAGFEGQLFIVEVTGTWEFTNYTMHPGMGTLERKETSTQAAITVGENNEIQMEIPEQSEAAMFMSKHEAFREGDSKIGEVIYQVVDSGANMASSLLPPPFGWLIKGGWWFVKQVLGRTNNGNKIFKVYPSYAEAQNDKPAISTGATRAATMVQTELQLTQMNTNNLGGRSYQIEINERGPIFPIQQQGRPGDEFQSIVLMKPIYRHNEERSMVLMYGVGIRLTTGTTREYFPAVHYQVSKNSIKDRIMFLNTNGNCELEKWANPNDSGTDIQCRINATAFDRDNELVGKVVAYRAQQIGTADSNKKVYICTVLWKSLNTEELHWVTVENDTTYMLQKTKTDIQMLTKTRADIISNNLDTAGYFYVTIFLAKKQNIGGYEDMKTAEPVTAAFQSAVTFETSIGLLLTPSRDFGQFWTHFVLKVPTRRETKIEKLMKALGIQESDEETDSDEDTNTESDDGFDTVDELETVTSTPKQQRYENLMKLGLTHEQAEKVLKSVSE</sequence>
<feature type="domain" description="Astrovirus capsid protein inner core" evidence="5">
    <location>
        <begin position="10"/>
        <end position="244"/>
    </location>
</feature>
<reference evidence="6" key="2">
    <citation type="submission" date="2024-02" db="EMBL/GenBank/DDBJ databases">
        <authorList>
            <person name="Hu B."/>
        </authorList>
    </citation>
    <scope>NUCLEOTIDE SEQUENCE</scope>
    <source>
        <strain evidence="6">12A/Kenya/BAT1597/2015</strain>
    </source>
</reference>
<proteinExistence type="predicted"/>
<dbReference type="InterPro" id="IPR004337">
    <property type="entry name" value="Astro_capsid_N"/>
</dbReference>
<comment type="subcellular location">
    <subcellularLocation>
        <location evidence="1">Virion</location>
    </subcellularLocation>
</comment>
<keyword evidence="2" id="KW-0167">Capsid protein</keyword>
<reference evidence="6" key="1">
    <citation type="journal article" date="2024" name="Microbiome">
        <title>Substantial viral diversity in bats and rodents from East Africa: insights into evolution, recombination, and cocirculation.</title>
        <authorList>
            <person name="Wang D."/>
            <person name="Yang X."/>
            <person name="Ren Z."/>
            <person name="Hu B."/>
            <person name="Zhao H."/>
            <person name="Yang K."/>
            <person name="Shi P."/>
            <person name="Zhang Z."/>
            <person name="Feng Q."/>
            <person name="Nawenja C.V."/>
            <person name="Obanda V."/>
            <person name="Robert K."/>
            <person name="Nalikka B."/>
            <person name="Waruhiu C.N."/>
            <person name="Ochola G.O."/>
            <person name="Onyuok S.O."/>
            <person name="Ochieng H."/>
            <person name="Li B."/>
            <person name="Zhu Y."/>
            <person name="Si H."/>
            <person name="Yin J."/>
            <person name="Kristiansen K."/>
            <person name="Jin X."/>
            <person name="Xu X."/>
            <person name="Xiao M."/>
            <person name="Agwanda B."/>
            <person name="Ommeh S."/>
            <person name="Li J."/>
            <person name="Shi Z.L."/>
        </authorList>
    </citation>
    <scope>NUCLEOTIDE SEQUENCE</scope>
    <source>
        <strain evidence="6">12A/Kenya/BAT1597/2015</strain>
    </source>
</reference>
<keyword evidence="3" id="KW-0946">Virion</keyword>
<evidence type="ECO:0000259" key="5">
    <source>
        <dbReference type="Pfam" id="PF03115"/>
    </source>
</evidence>
<dbReference type="Pfam" id="PF03115">
    <property type="entry name" value="Astro_capsid_N"/>
    <property type="match status" value="1"/>
</dbReference>
<feature type="compositionally biased region" description="Acidic residues" evidence="4">
    <location>
        <begin position="663"/>
        <end position="689"/>
    </location>
</feature>
<feature type="compositionally biased region" description="Basic and acidic residues" evidence="4">
    <location>
        <begin position="40"/>
        <end position="60"/>
    </location>
</feature>
<evidence type="ECO:0000256" key="4">
    <source>
        <dbReference type="SAM" id="MobiDB-lite"/>
    </source>
</evidence>
<dbReference type="GO" id="GO:0019028">
    <property type="term" value="C:viral capsid"/>
    <property type="evidence" value="ECO:0007669"/>
    <property type="project" value="UniProtKB-KW"/>
</dbReference>
<evidence type="ECO:0000313" key="6">
    <source>
        <dbReference type="EMBL" id="XBH23880.1"/>
    </source>
</evidence>
<feature type="region of interest" description="Disordered" evidence="4">
    <location>
        <begin position="660"/>
        <end position="696"/>
    </location>
</feature>
<accession>A0AAU7E1U2</accession>
<dbReference type="EMBL" id="PP711855">
    <property type="protein sequence ID" value="XBH23880.1"/>
    <property type="molecule type" value="Genomic_RNA"/>
</dbReference>
<feature type="region of interest" description="Disordered" evidence="4">
    <location>
        <begin position="1"/>
        <end position="63"/>
    </location>
</feature>
<name>A0AAU7E1U2_9VIRU</name>
<feature type="compositionally biased region" description="Basic and acidic residues" evidence="4">
    <location>
        <begin position="1"/>
        <end position="24"/>
    </location>
</feature>
<dbReference type="Gene3D" id="2.60.120.20">
    <property type="match status" value="1"/>
</dbReference>